<dbReference type="Gene3D" id="1.10.287.130">
    <property type="match status" value="1"/>
</dbReference>
<evidence type="ECO:0000313" key="9">
    <source>
        <dbReference type="EMBL" id="TVT37298.1"/>
    </source>
</evidence>
<dbReference type="CDD" id="cd00082">
    <property type="entry name" value="HisKA"/>
    <property type="match status" value="1"/>
</dbReference>
<evidence type="ECO:0000256" key="7">
    <source>
        <dbReference type="SAM" id="Phobius"/>
    </source>
</evidence>
<dbReference type="PANTHER" id="PTHR43711">
    <property type="entry name" value="TWO-COMPONENT HISTIDINE KINASE"/>
    <property type="match status" value="1"/>
</dbReference>
<feature type="domain" description="Histidine kinase" evidence="8">
    <location>
        <begin position="287"/>
        <end position="506"/>
    </location>
</feature>
<keyword evidence="6" id="KW-0902">Two-component regulatory system</keyword>
<comment type="caution">
    <text evidence="9">The sequence shown here is derived from an EMBL/GenBank/DDBJ whole genome shotgun (WGS) entry which is preliminary data.</text>
</comment>
<accession>A0A558BLA6</accession>
<dbReference type="PRINTS" id="PR00344">
    <property type="entry name" value="BCTRLSENSOR"/>
</dbReference>
<dbReference type="InterPro" id="IPR005467">
    <property type="entry name" value="His_kinase_dom"/>
</dbReference>
<keyword evidence="4" id="KW-0808">Transferase</keyword>
<dbReference type="InterPro" id="IPR003661">
    <property type="entry name" value="HisK_dim/P_dom"/>
</dbReference>
<dbReference type="AlphaFoldDB" id="A0A558BLA6"/>
<evidence type="ECO:0000256" key="4">
    <source>
        <dbReference type="ARBA" id="ARBA00022679"/>
    </source>
</evidence>
<evidence type="ECO:0000256" key="5">
    <source>
        <dbReference type="ARBA" id="ARBA00022777"/>
    </source>
</evidence>
<dbReference type="Gene3D" id="3.30.565.10">
    <property type="entry name" value="Histidine kinase-like ATPase, C-terminal domain"/>
    <property type="match status" value="1"/>
</dbReference>
<keyword evidence="5 9" id="KW-0418">Kinase</keyword>
<dbReference type="SUPFAM" id="SSF55874">
    <property type="entry name" value="ATPase domain of HSP90 chaperone/DNA topoisomerase II/histidine kinase"/>
    <property type="match status" value="1"/>
</dbReference>
<organism evidence="9 10">
    <name type="scientific">Hymenobacter setariae</name>
    <dbReference type="NCBI Taxonomy" id="2594794"/>
    <lineage>
        <taxon>Bacteria</taxon>
        <taxon>Pseudomonadati</taxon>
        <taxon>Bacteroidota</taxon>
        <taxon>Cytophagia</taxon>
        <taxon>Cytophagales</taxon>
        <taxon>Hymenobacteraceae</taxon>
        <taxon>Hymenobacter</taxon>
    </lineage>
</organism>
<dbReference type="CDD" id="cd00075">
    <property type="entry name" value="HATPase"/>
    <property type="match status" value="1"/>
</dbReference>
<dbReference type="Pfam" id="PF02518">
    <property type="entry name" value="HATPase_c"/>
    <property type="match status" value="1"/>
</dbReference>
<dbReference type="RefSeq" id="WP_144852722.1">
    <property type="nucleotide sequence ID" value="NZ_VMRJ01000007.1"/>
</dbReference>
<dbReference type="GO" id="GO:0000155">
    <property type="term" value="F:phosphorelay sensor kinase activity"/>
    <property type="evidence" value="ECO:0007669"/>
    <property type="project" value="InterPro"/>
</dbReference>
<dbReference type="EC" id="2.7.13.3" evidence="2"/>
<dbReference type="InterPro" id="IPR004358">
    <property type="entry name" value="Sig_transdc_His_kin-like_C"/>
</dbReference>
<gene>
    <name evidence="9" type="ORF">FNT36_23100</name>
</gene>
<reference evidence="9 10" key="1">
    <citation type="submission" date="2019-07" db="EMBL/GenBank/DDBJ databases">
        <title>Hymenobacter sp. straun FUR1 Genome sequencing and assembly.</title>
        <authorList>
            <person name="Chhetri G."/>
        </authorList>
    </citation>
    <scope>NUCLEOTIDE SEQUENCE [LARGE SCALE GENOMIC DNA]</scope>
    <source>
        <strain evidence="9 10">Fur1</strain>
    </source>
</reference>
<dbReference type="EMBL" id="VMRJ01000007">
    <property type="protein sequence ID" value="TVT37298.1"/>
    <property type="molecule type" value="Genomic_DNA"/>
</dbReference>
<dbReference type="OrthoDB" id="9813151at2"/>
<dbReference type="Pfam" id="PF00512">
    <property type="entry name" value="HisKA"/>
    <property type="match status" value="1"/>
</dbReference>
<dbReference type="InterPro" id="IPR036890">
    <property type="entry name" value="HATPase_C_sf"/>
</dbReference>
<keyword evidence="7" id="KW-1133">Transmembrane helix</keyword>
<evidence type="ECO:0000256" key="2">
    <source>
        <dbReference type="ARBA" id="ARBA00012438"/>
    </source>
</evidence>
<evidence type="ECO:0000256" key="3">
    <source>
        <dbReference type="ARBA" id="ARBA00022553"/>
    </source>
</evidence>
<dbReference type="InterPro" id="IPR050736">
    <property type="entry name" value="Sensor_HK_Regulatory"/>
</dbReference>
<proteinExistence type="predicted"/>
<evidence type="ECO:0000259" key="8">
    <source>
        <dbReference type="PROSITE" id="PS50109"/>
    </source>
</evidence>
<evidence type="ECO:0000313" key="10">
    <source>
        <dbReference type="Proteomes" id="UP000317624"/>
    </source>
</evidence>
<protein>
    <recommendedName>
        <fullName evidence="2">histidine kinase</fullName>
        <ecNumber evidence="2">2.7.13.3</ecNumber>
    </recommendedName>
</protein>
<dbReference type="InterPro" id="IPR003594">
    <property type="entry name" value="HATPase_dom"/>
</dbReference>
<name>A0A558BLA6_9BACT</name>
<sequence>MKSRLRFIFSLLASCLLGIYGFQAYWLYGSYQLATTQFGRSTSEALEAVVQRQQVRRTNKMFNIKFNNYADANSPPGQAARWQIEKLDTGLTAPQAAQPWPQPAQPPRVLVLRSSAAGKRPLPPSAQVERARAVRTDSLARQLSSFVISNWYRQQPVDLGQLARAYRAELRQRGIDAAFKLDTISSTSKPAFKLQLPDVKGPVPVRLLPTHAGYPLSTYPVPLNPVRGLAVGASFPAPRAYVLRQMTGSLAGSALLLGLTTGCFALMLSTILRQKKLAEVKNDFINNMTHELKTPLATVSAAMEALQDFGALGDARKTDTYLTMARQEIRRLSDLVEKVLHIAVEDRPNHALALRPEPLRPAELVAELTSRHELQASKPVQFEVAIAPADTLLLDRLHLAGALHNLLDNAIKYSGERVTIRIGGRPAAGGYQLSVADDGPGIAPGYQEAIFEQFFRVPTGNLHPVKGFGLGLYYVRQVVAGHGGRVSVRSTPGRGSEFIIWLPCSAIG</sequence>
<evidence type="ECO:0000256" key="6">
    <source>
        <dbReference type="ARBA" id="ARBA00023012"/>
    </source>
</evidence>
<dbReference type="PANTHER" id="PTHR43711:SF1">
    <property type="entry name" value="HISTIDINE KINASE 1"/>
    <property type="match status" value="1"/>
</dbReference>
<keyword evidence="3" id="KW-0597">Phosphoprotein</keyword>
<dbReference type="Proteomes" id="UP000317624">
    <property type="component" value="Unassembled WGS sequence"/>
</dbReference>
<keyword evidence="7" id="KW-0472">Membrane</keyword>
<dbReference type="SMART" id="SM00387">
    <property type="entry name" value="HATPase_c"/>
    <property type="match status" value="1"/>
</dbReference>
<comment type="catalytic activity">
    <reaction evidence="1">
        <text>ATP + protein L-histidine = ADP + protein N-phospho-L-histidine.</text>
        <dbReference type="EC" id="2.7.13.3"/>
    </reaction>
</comment>
<dbReference type="SMART" id="SM00388">
    <property type="entry name" value="HisKA"/>
    <property type="match status" value="1"/>
</dbReference>
<keyword evidence="7" id="KW-0812">Transmembrane</keyword>
<dbReference type="SUPFAM" id="SSF47384">
    <property type="entry name" value="Homodimeric domain of signal transducing histidine kinase"/>
    <property type="match status" value="1"/>
</dbReference>
<evidence type="ECO:0000256" key="1">
    <source>
        <dbReference type="ARBA" id="ARBA00000085"/>
    </source>
</evidence>
<keyword evidence="10" id="KW-1185">Reference proteome</keyword>
<feature type="transmembrane region" description="Helical" evidence="7">
    <location>
        <begin position="250"/>
        <end position="272"/>
    </location>
</feature>
<dbReference type="InterPro" id="IPR036097">
    <property type="entry name" value="HisK_dim/P_sf"/>
</dbReference>
<dbReference type="PROSITE" id="PS50109">
    <property type="entry name" value="HIS_KIN"/>
    <property type="match status" value="1"/>
</dbReference>